<dbReference type="RefSeq" id="WP_344723185.1">
    <property type="nucleotide sequence ID" value="NZ_BAAAUS010000017.1"/>
</dbReference>
<dbReference type="EMBL" id="JBHUCO010000002">
    <property type="protein sequence ID" value="MFD1516358.1"/>
    <property type="molecule type" value="Genomic_DNA"/>
</dbReference>
<proteinExistence type="predicted"/>
<evidence type="ECO:0008006" key="3">
    <source>
        <dbReference type="Google" id="ProtNLM"/>
    </source>
</evidence>
<evidence type="ECO:0000313" key="2">
    <source>
        <dbReference type="Proteomes" id="UP001597114"/>
    </source>
</evidence>
<gene>
    <name evidence="1" type="ORF">ACFSJD_02600</name>
</gene>
<sequence length="67" mass="6722">MARKTTMMPVTNGGGAGRRVLATLVCLVLLVLVVRDPVGAAAVVSQVGRSVDAALDALSAFGAALSR</sequence>
<protein>
    <recommendedName>
        <fullName evidence="3">Secreted protein</fullName>
    </recommendedName>
</protein>
<name>A0ABW4ELR4_9PSEU</name>
<comment type="caution">
    <text evidence="1">The sequence shown here is derived from an EMBL/GenBank/DDBJ whole genome shotgun (WGS) entry which is preliminary data.</text>
</comment>
<organism evidence="1 2">
    <name type="scientific">Pseudonocardia yunnanensis</name>
    <dbReference type="NCBI Taxonomy" id="58107"/>
    <lineage>
        <taxon>Bacteria</taxon>
        <taxon>Bacillati</taxon>
        <taxon>Actinomycetota</taxon>
        <taxon>Actinomycetes</taxon>
        <taxon>Pseudonocardiales</taxon>
        <taxon>Pseudonocardiaceae</taxon>
        <taxon>Pseudonocardia</taxon>
    </lineage>
</organism>
<accession>A0ABW4ELR4</accession>
<evidence type="ECO:0000313" key="1">
    <source>
        <dbReference type="EMBL" id="MFD1516358.1"/>
    </source>
</evidence>
<dbReference type="Proteomes" id="UP001597114">
    <property type="component" value="Unassembled WGS sequence"/>
</dbReference>
<keyword evidence="2" id="KW-1185">Reference proteome</keyword>
<reference evidence="2" key="1">
    <citation type="journal article" date="2019" name="Int. J. Syst. Evol. Microbiol.">
        <title>The Global Catalogue of Microorganisms (GCM) 10K type strain sequencing project: providing services to taxonomists for standard genome sequencing and annotation.</title>
        <authorList>
            <consortium name="The Broad Institute Genomics Platform"/>
            <consortium name="The Broad Institute Genome Sequencing Center for Infectious Disease"/>
            <person name="Wu L."/>
            <person name="Ma J."/>
        </authorList>
    </citation>
    <scope>NUCLEOTIDE SEQUENCE [LARGE SCALE GENOMIC DNA]</scope>
    <source>
        <strain evidence="2">CCM 7043</strain>
    </source>
</reference>